<sequence>MLRAARRIILTGIGASGLVARNFGWKLTKIGYNAIVEQDMHALLATVQAMDPDDLLLAISYTGERREINMATDEALRVGGKILAITGFTPNALQQRATRCLYTIAEEQATRSAAISSTSAQMMLTDLLFMALVQQDLEHAPERIRHSEELVKNWFEQRMSV</sequence>
<dbReference type="InterPro" id="IPR035472">
    <property type="entry name" value="RpiR-like_SIS"/>
</dbReference>
<dbReference type="SUPFAM" id="SSF53697">
    <property type="entry name" value="SIS domain"/>
    <property type="match status" value="1"/>
</dbReference>
<dbReference type="EMBL" id="UGJB01000004">
    <property type="protein sequence ID" value="STQ09924.1"/>
    <property type="molecule type" value="Genomic_DNA"/>
</dbReference>
<organism evidence="2 3">
    <name type="scientific">Enterobacter cloacae</name>
    <dbReference type="NCBI Taxonomy" id="550"/>
    <lineage>
        <taxon>Bacteria</taxon>
        <taxon>Pseudomonadati</taxon>
        <taxon>Pseudomonadota</taxon>
        <taxon>Gammaproteobacteria</taxon>
        <taxon>Enterobacterales</taxon>
        <taxon>Enterobacteriaceae</taxon>
        <taxon>Enterobacter</taxon>
        <taxon>Enterobacter cloacae complex</taxon>
    </lineage>
</organism>
<dbReference type="PANTHER" id="PTHR30514">
    <property type="entry name" value="GLUCOKINASE"/>
    <property type="match status" value="1"/>
</dbReference>
<dbReference type="Pfam" id="PF01380">
    <property type="entry name" value="SIS"/>
    <property type="match status" value="1"/>
</dbReference>
<gene>
    <name evidence="2" type="primary">murR_1</name>
    <name evidence="2" type="ORF">NCTC10005_02655</name>
</gene>
<evidence type="ECO:0000313" key="2">
    <source>
        <dbReference type="EMBL" id="STQ09924.1"/>
    </source>
</evidence>
<name>A0A377LUQ4_ENTCL</name>
<protein>
    <submittedName>
        <fullName evidence="2">DNA-binding transcriptional regulator</fullName>
    </submittedName>
</protein>
<dbReference type="Gene3D" id="3.40.50.10490">
    <property type="entry name" value="Glucose-6-phosphate isomerase like protein, domain 1"/>
    <property type="match status" value="1"/>
</dbReference>
<dbReference type="InterPro" id="IPR047640">
    <property type="entry name" value="RpiR-like"/>
</dbReference>
<evidence type="ECO:0000259" key="1">
    <source>
        <dbReference type="PROSITE" id="PS51464"/>
    </source>
</evidence>
<dbReference type="Proteomes" id="UP000255106">
    <property type="component" value="Unassembled WGS sequence"/>
</dbReference>
<dbReference type="GO" id="GO:0003677">
    <property type="term" value="F:DNA binding"/>
    <property type="evidence" value="ECO:0007669"/>
    <property type="project" value="UniProtKB-KW"/>
</dbReference>
<proteinExistence type="predicted"/>
<dbReference type="InterPro" id="IPR046348">
    <property type="entry name" value="SIS_dom_sf"/>
</dbReference>
<dbReference type="PANTHER" id="PTHR30514:SF17">
    <property type="entry name" value="HTH-TYPE TRANSCRIPTIONAL REGULATOR MURR"/>
    <property type="match status" value="1"/>
</dbReference>
<dbReference type="PROSITE" id="PS51464">
    <property type="entry name" value="SIS"/>
    <property type="match status" value="1"/>
</dbReference>
<feature type="domain" description="SIS" evidence="1">
    <location>
        <begin position="1"/>
        <end position="138"/>
    </location>
</feature>
<accession>A0A377LUQ4</accession>
<evidence type="ECO:0000313" key="3">
    <source>
        <dbReference type="Proteomes" id="UP000255106"/>
    </source>
</evidence>
<dbReference type="CDD" id="cd05013">
    <property type="entry name" value="SIS_RpiR"/>
    <property type="match status" value="1"/>
</dbReference>
<dbReference type="AlphaFoldDB" id="A0A377LUQ4"/>
<dbReference type="GO" id="GO:0097367">
    <property type="term" value="F:carbohydrate derivative binding"/>
    <property type="evidence" value="ECO:0007669"/>
    <property type="project" value="InterPro"/>
</dbReference>
<reference evidence="2 3" key="1">
    <citation type="submission" date="2018-06" db="EMBL/GenBank/DDBJ databases">
        <authorList>
            <consortium name="Pathogen Informatics"/>
            <person name="Doyle S."/>
        </authorList>
    </citation>
    <scope>NUCLEOTIDE SEQUENCE [LARGE SCALE GENOMIC DNA]</scope>
    <source>
        <strain evidence="2 3">NCTC10005</strain>
    </source>
</reference>
<keyword evidence="2" id="KW-0238">DNA-binding</keyword>
<dbReference type="GO" id="GO:0003700">
    <property type="term" value="F:DNA-binding transcription factor activity"/>
    <property type="evidence" value="ECO:0007669"/>
    <property type="project" value="InterPro"/>
</dbReference>
<dbReference type="GO" id="GO:1901135">
    <property type="term" value="P:carbohydrate derivative metabolic process"/>
    <property type="evidence" value="ECO:0007669"/>
    <property type="project" value="InterPro"/>
</dbReference>
<dbReference type="InterPro" id="IPR001347">
    <property type="entry name" value="SIS_dom"/>
</dbReference>